<reference evidence="2 3" key="1">
    <citation type="submission" date="2016-02" db="EMBL/GenBank/DDBJ databases">
        <title>Draft Genome for Tepidibacillus decaturensis nov. sp. Strain Z9, an Anaerobic, Moderately Thermophilic and Heterotrophic Bacterium from Deep Subsurface of the Illinois Basin, USA.</title>
        <authorList>
            <person name="Dong Y."/>
            <person name="Chang J.Y."/>
            <person name="Sanford R."/>
            <person name="Fouke B.W."/>
        </authorList>
    </citation>
    <scope>NUCLEOTIDE SEQUENCE [LARGE SCALE GENOMIC DNA]</scope>
    <source>
        <strain evidence="2 3">Z9</strain>
    </source>
</reference>
<dbReference type="InterPro" id="IPR002798">
    <property type="entry name" value="SpoIIM-like"/>
</dbReference>
<name>A0A135L7J4_9BACI</name>
<evidence type="ECO:0000313" key="2">
    <source>
        <dbReference type="EMBL" id="KXG44939.1"/>
    </source>
</evidence>
<keyword evidence="1" id="KW-1133">Transmembrane helix</keyword>
<evidence type="ECO:0000256" key="1">
    <source>
        <dbReference type="SAM" id="Phobius"/>
    </source>
</evidence>
<protein>
    <recommendedName>
        <fullName evidence="4">Stage II sporulation protein M</fullName>
    </recommendedName>
</protein>
<feature type="transmembrane region" description="Helical" evidence="1">
    <location>
        <begin position="16"/>
        <end position="34"/>
    </location>
</feature>
<keyword evidence="1" id="KW-0812">Transmembrane</keyword>
<dbReference type="AlphaFoldDB" id="A0A135L7J4"/>
<feature type="transmembrane region" description="Helical" evidence="1">
    <location>
        <begin position="75"/>
        <end position="96"/>
    </location>
</feature>
<accession>A0A135L7J4</accession>
<evidence type="ECO:0008006" key="4">
    <source>
        <dbReference type="Google" id="ProtNLM"/>
    </source>
</evidence>
<dbReference type="EMBL" id="LSKU01000001">
    <property type="protein sequence ID" value="KXG44939.1"/>
    <property type="molecule type" value="Genomic_DNA"/>
</dbReference>
<dbReference type="PANTHER" id="PTHR35337">
    <property type="entry name" value="SLR1478 PROTEIN"/>
    <property type="match status" value="1"/>
</dbReference>
<dbReference type="Pfam" id="PF01944">
    <property type="entry name" value="SpoIIM"/>
    <property type="match status" value="1"/>
</dbReference>
<keyword evidence="1" id="KW-0472">Membrane</keyword>
<dbReference type="STRING" id="1413211.U473_13605"/>
<dbReference type="Proteomes" id="UP000070352">
    <property type="component" value="Unassembled WGS sequence"/>
</dbReference>
<dbReference type="RefSeq" id="WP_068727293.1">
    <property type="nucleotide sequence ID" value="NZ_LSKU01000001.1"/>
</dbReference>
<dbReference type="PANTHER" id="PTHR35337:SF1">
    <property type="entry name" value="SLR1478 PROTEIN"/>
    <property type="match status" value="1"/>
</dbReference>
<proteinExistence type="predicted"/>
<sequence>MFKLFWAAIIENKKNIKLASLIFFMSLLVGYFFIDQNNAYIQTLIKQLQNIVGEIKEKDSVFYMIYTIFVNNMRLAFLMISLGILFGIYPMFLLFMNGLFIGYILKSLLEAGQTIRFAILGILPHGILELPAIIIAAAFGMKLGFAFFHASVEVFKRQERKYNFLYLWHTIKQIFYILIGLVAILFVAAIIESTLTGYLLTNLSNLN</sequence>
<dbReference type="OrthoDB" id="161024at2"/>
<keyword evidence="3" id="KW-1185">Reference proteome</keyword>
<feature type="transmembrane region" description="Helical" evidence="1">
    <location>
        <begin position="133"/>
        <end position="155"/>
    </location>
</feature>
<organism evidence="2 3">
    <name type="scientific">Tepidibacillus decaturensis</name>
    <dbReference type="NCBI Taxonomy" id="1413211"/>
    <lineage>
        <taxon>Bacteria</taxon>
        <taxon>Bacillati</taxon>
        <taxon>Bacillota</taxon>
        <taxon>Bacilli</taxon>
        <taxon>Bacillales</taxon>
        <taxon>Bacillaceae</taxon>
        <taxon>Tepidibacillus</taxon>
    </lineage>
</organism>
<comment type="caution">
    <text evidence="2">The sequence shown here is derived from an EMBL/GenBank/DDBJ whole genome shotgun (WGS) entry which is preliminary data.</text>
</comment>
<evidence type="ECO:0000313" key="3">
    <source>
        <dbReference type="Proteomes" id="UP000070352"/>
    </source>
</evidence>
<feature type="transmembrane region" description="Helical" evidence="1">
    <location>
        <begin position="175"/>
        <end position="200"/>
    </location>
</feature>
<gene>
    <name evidence="2" type="ORF">U473_13605</name>
</gene>